<feature type="domain" description="DUF7668" evidence="1">
    <location>
        <begin position="13"/>
        <end position="98"/>
    </location>
</feature>
<organism evidence="2 3">
    <name type="scientific">Nocardioides aestuarii</name>
    <dbReference type="NCBI Taxonomy" id="252231"/>
    <lineage>
        <taxon>Bacteria</taxon>
        <taxon>Bacillati</taxon>
        <taxon>Actinomycetota</taxon>
        <taxon>Actinomycetes</taxon>
        <taxon>Propionibacteriales</taxon>
        <taxon>Nocardioidaceae</taxon>
        <taxon>Nocardioides</taxon>
    </lineage>
</organism>
<evidence type="ECO:0000259" key="1">
    <source>
        <dbReference type="Pfam" id="PF24705"/>
    </source>
</evidence>
<dbReference type="Pfam" id="PF24705">
    <property type="entry name" value="DUF7668"/>
    <property type="match status" value="1"/>
</dbReference>
<reference evidence="3" key="1">
    <citation type="journal article" date="2019" name="Int. J. Syst. Evol. Microbiol.">
        <title>The Global Catalogue of Microorganisms (GCM) 10K type strain sequencing project: providing services to taxonomists for standard genome sequencing and annotation.</title>
        <authorList>
            <consortium name="The Broad Institute Genomics Platform"/>
            <consortium name="The Broad Institute Genome Sequencing Center for Infectious Disease"/>
            <person name="Wu L."/>
            <person name="Ma J."/>
        </authorList>
    </citation>
    <scope>NUCLEOTIDE SEQUENCE [LARGE SCALE GENOMIC DNA]</scope>
    <source>
        <strain evidence="3">CGMCC 1.12477</strain>
    </source>
</reference>
<evidence type="ECO:0000313" key="3">
    <source>
        <dbReference type="Proteomes" id="UP001597351"/>
    </source>
</evidence>
<dbReference type="RefSeq" id="WP_343920440.1">
    <property type="nucleotide sequence ID" value="NZ_BAAAJT010000002.1"/>
</dbReference>
<sequence length="99" mass="10851">MTIPNEIRPALRDELDALARGERPALLTWVENYGHGGAELIRQPEEIWSHPASELQHGSNGSGWGCVPLWTTEESPSDLTAEFEVSSTGKVALTDVRVL</sequence>
<gene>
    <name evidence="2" type="ORF">ACFSDE_16540</name>
</gene>
<dbReference type="InterPro" id="IPR056085">
    <property type="entry name" value="DUF7668"/>
</dbReference>
<dbReference type="Proteomes" id="UP001597351">
    <property type="component" value="Unassembled WGS sequence"/>
</dbReference>
<accession>A0ABW4TSI6</accession>
<dbReference type="EMBL" id="JBHUGD010000003">
    <property type="protein sequence ID" value="MFD1948413.1"/>
    <property type="molecule type" value="Genomic_DNA"/>
</dbReference>
<keyword evidence="3" id="KW-1185">Reference proteome</keyword>
<comment type="caution">
    <text evidence="2">The sequence shown here is derived from an EMBL/GenBank/DDBJ whole genome shotgun (WGS) entry which is preliminary data.</text>
</comment>
<proteinExistence type="predicted"/>
<evidence type="ECO:0000313" key="2">
    <source>
        <dbReference type="EMBL" id="MFD1948413.1"/>
    </source>
</evidence>
<protein>
    <recommendedName>
        <fullName evidence="1">DUF7668 domain-containing protein</fullName>
    </recommendedName>
</protein>
<name>A0ABW4TSI6_9ACTN</name>